<proteinExistence type="inferred from homology"/>
<comment type="similarity">
    <text evidence="2">Belongs to the TMEM161 family.</text>
</comment>
<feature type="transmembrane region" description="Helical" evidence="7">
    <location>
        <begin position="521"/>
        <end position="544"/>
    </location>
</feature>
<evidence type="ECO:0000313" key="9">
    <source>
        <dbReference type="Proteomes" id="UP000267029"/>
    </source>
</evidence>
<keyword evidence="4 7" id="KW-1133">Transmembrane helix</keyword>
<evidence type="ECO:0000256" key="3">
    <source>
        <dbReference type="ARBA" id="ARBA00022692"/>
    </source>
</evidence>
<dbReference type="AlphaFoldDB" id="A0A0R3UIC7"/>
<comment type="subcellular location">
    <subcellularLocation>
        <location evidence="1">Membrane</location>
        <topology evidence="1">Multi-pass membrane protein</topology>
    </subcellularLocation>
</comment>
<feature type="transmembrane region" description="Helical" evidence="7">
    <location>
        <begin position="298"/>
        <end position="320"/>
    </location>
</feature>
<dbReference type="EMBL" id="UXSR01005335">
    <property type="protein sequence ID" value="VDD81168.1"/>
    <property type="molecule type" value="Genomic_DNA"/>
</dbReference>
<dbReference type="PANTHER" id="PTHR13624">
    <property type="entry name" value="RE42071P"/>
    <property type="match status" value="1"/>
</dbReference>
<reference evidence="8 9" key="1">
    <citation type="submission" date="2018-10" db="EMBL/GenBank/DDBJ databases">
        <authorList>
            <consortium name="Pathogen Informatics"/>
        </authorList>
    </citation>
    <scope>NUCLEOTIDE SEQUENCE [LARGE SCALE GENOMIC DNA]</scope>
</reference>
<gene>
    <name evidence="8" type="ORF">MCOS_LOCUS7171</name>
</gene>
<keyword evidence="3 7" id="KW-0812">Transmembrane</keyword>
<dbReference type="STRING" id="53468.A0A0R3UIC7"/>
<dbReference type="WBParaSite" id="MCU_003355-RA">
    <property type="protein sequence ID" value="MCU_003355-RA"/>
    <property type="gene ID" value="MCU_003355"/>
</dbReference>
<evidence type="ECO:0000256" key="1">
    <source>
        <dbReference type="ARBA" id="ARBA00004141"/>
    </source>
</evidence>
<feature type="transmembrane region" description="Helical" evidence="7">
    <location>
        <begin position="12"/>
        <end position="37"/>
    </location>
</feature>
<dbReference type="PANTHER" id="PTHR13624:SF6">
    <property type="entry name" value="EMEI"/>
    <property type="match status" value="1"/>
</dbReference>
<evidence type="ECO:0000256" key="7">
    <source>
        <dbReference type="SAM" id="Phobius"/>
    </source>
</evidence>
<keyword evidence="5 7" id="KW-0472">Membrane</keyword>
<sequence>MAIFGFQLVSTLIGVSLLSKITAHFSFTSAFVFGGIYRRLLPTDKEILESAGLTKVKSKGKRNNGTSGGGDGRVELETFHFPRTTPLKLKSAEVQAHEIAVLPFYTELVWLVDFSVCAMTVLFVNDFVSFCRQILSASLSSNSSNSSFFHSMQSFFAPSTINLNLVWALLVVFFALTSLVSVLRVYLGRGGGNKKVEQGGGSNSEWPLIMVAGFSSFVFAMFCLSLDENFLDLRISPAYGNLTFSITSNTDGGLAISWGMFQAGLASFAAIIGMLFTFPSLQYGRVYIQTLQNSGISWLTRLLFHLNLIAPQLTLLLWVVPLTARLPELMLQRASSGIGDKLGPIWLSFSVFCARIFSFERISSLRLLFTLITVVLRVAMTKMHMQAFLDTAQIRLDRLSHEPGRVTNIEVQRIVASVFHCFNFAALQYLAPTILLIGLACSYKVSTGTGWLPLNQQPVFRPSERHSLPNALETVLQIFDGQEWDSVFTASWFAVLQQTREAFGVMWDSISYQASSVCEGVLGFALFWCLAVWQAVTVTGTAYYRFVE</sequence>
<reference evidence="10" key="2">
    <citation type="submission" date="2019-11" db="UniProtKB">
        <authorList>
            <consortium name="WormBaseParasite"/>
        </authorList>
    </citation>
    <scope>IDENTIFICATION</scope>
</reference>
<organism evidence="10">
    <name type="scientific">Mesocestoides corti</name>
    <name type="common">Flatworm</name>
    <dbReference type="NCBI Taxonomy" id="53468"/>
    <lineage>
        <taxon>Eukaryota</taxon>
        <taxon>Metazoa</taxon>
        <taxon>Spiralia</taxon>
        <taxon>Lophotrochozoa</taxon>
        <taxon>Platyhelminthes</taxon>
        <taxon>Cestoda</taxon>
        <taxon>Eucestoda</taxon>
        <taxon>Cyclophyllidea</taxon>
        <taxon>Mesocestoididae</taxon>
        <taxon>Mesocestoides</taxon>
    </lineage>
</organism>
<dbReference type="GO" id="GO:0016020">
    <property type="term" value="C:membrane"/>
    <property type="evidence" value="ECO:0007669"/>
    <property type="project" value="UniProtKB-SubCell"/>
</dbReference>
<feature type="transmembrane region" description="Helical" evidence="7">
    <location>
        <begin position="206"/>
        <end position="226"/>
    </location>
</feature>
<name>A0A0R3UIC7_MESCO</name>
<evidence type="ECO:0000256" key="2">
    <source>
        <dbReference type="ARBA" id="ARBA00009706"/>
    </source>
</evidence>
<dbReference type="OrthoDB" id="784140at2759"/>
<feature type="transmembrane region" description="Helical" evidence="7">
    <location>
        <begin position="254"/>
        <end position="278"/>
    </location>
</feature>
<keyword evidence="9" id="KW-1185">Reference proteome</keyword>
<dbReference type="Pfam" id="PF10268">
    <property type="entry name" value="Tmemb_161AB"/>
    <property type="match status" value="2"/>
</dbReference>
<dbReference type="Proteomes" id="UP000267029">
    <property type="component" value="Unassembled WGS sequence"/>
</dbReference>
<keyword evidence="6" id="KW-0325">Glycoprotein</keyword>
<feature type="transmembrane region" description="Helical" evidence="7">
    <location>
        <begin position="364"/>
        <end position="380"/>
    </location>
</feature>
<evidence type="ECO:0000256" key="6">
    <source>
        <dbReference type="ARBA" id="ARBA00023180"/>
    </source>
</evidence>
<feature type="transmembrane region" description="Helical" evidence="7">
    <location>
        <begin position="165"/>
        <end position="186"/>
    </location>
</feature>
<accession>A0A0R3UIC7</accession>
<evidence type="ECO:0000256" key="4">
    <source>
        <dbReference type="ARBA" id="ARBA00022989"/>
    </source>
</evidence>
<evidence type="ECO:0000313" key="8">
    <source>
        <dbReference type="EMBL" id="VDD81168.1"/>
    </source>
</evidence>
<protein>
    <submittedName>
        <fullName evidence="10">Transmembrane protein</fullName>
    </submittedName>
</protein>
<evidence type="ECO:0000313" key="10">
    <source>
        <dbReference type="WBParaSite" id="MCU_003355-RA"/>
    </source>
</evidence>
<evidence type="ECO:0000256" key="5">
    <source>
        <dbReference type="ARBA" id="ARBA00023136"/>
    </source>
</evidence>
<dbReference type="InterPro" id="IPR019395">
    <property type="entry name" value="Transmembrane_161A/B"/>
</dbReference>